<gene>
    <name evidence="2" type="ORF">SS37A_22990</name>
</gene>
<feature type="domain" description="EAL" evidence="1">
    <location>
        <begin position="1"/>
        <end position="242"/>
    </location>
</feature>
<evidence type="ECO:0000313" key="2">
    <source>
        <dbReference type="EMBL" id="BDV34770.1"/>
    </source>
</evidence>
<keyword evidence="3" id="KW-1185">Reference proteome</keyword>
<dbReference type="SMART" id="SM00052">
    <property type="entry name" value="EAL"/>
    <property type="match status" value="1"/>
</dbReference>
<dbReference type="Gene3D" id="3.20.20.450">
    <property type="entry name" value="EAL domain"/>
    <property type="match status" value="1"/>
</dbReference>
<dbReference type="Pfam" id="PF00563">
    <property type="entry name" value="EAL"/>
    <property type="match status" value="1"/>
</dbReference>
<evidence type="ECO:0000259" key="1">
    <source>
        <dbReference type="PROSITE" id="PS50883"/>
    </source>
</evidence>
<dbReference type="EMBL" id="AP027142">
    <property type="protein sequence ID" value="BDV34770.1"/>
    <property type="molecule type" value="Genomic_DNA"/>
</dbReference>
<dbReference type="InterPro" id="IPR035919">
    <property type="entry name" value="EAL_sf"/>
</dbReference>
<dbReference type="PANTHER" id="PTHR33121:SF70">
    <property type="entry name" value="SIGNALING PROTEIN YKOW"/>
    <property type="match status" value="1"/>
</dbReference>
<protein>
    <recommendedName>
        <fullName evidence="1">EAL domain-containing protein</fullName>
    </recommendedName>
</protein>
<reference evidence="2 3" key="1">
    <citation type="journal article" date="2023" name="Int. J. Syst. Evol. Microbiol.">
        <title>Methylocystis iwaonis sp. nov., a type II methane-oxidizing bacterium from surface soil of a rice paddy field in Japan, and emended description of the genus Methylocystis (ex Whittenbury et al. 1970) Bowman et al. 1993.</title>
        <authorList>
            <person name="Kaise H."/>
            <person name="Sawadogo J.B."/>
            <person name="Alam M.S."/>
            <person name="Ueno C."/>
            <person name="Dianou D."/>
            <person name="Shinjo R."/>
            <person name="Asakawa S."/>
        </authorList>
    </citation>
    <scope>NUCLEOTIDE SEQUENCE [LARGE SCALE GENOMIC DNA]</scope>
    <source>
        <strain evidence="2 3">SS37A-Re</strain>
    </source>
</reference>
<proteinExistence type="predicted"/>
<accession>A0ABM8E9W1</accession>
<dbReference type="PROSITE" id="PS50883">
    <property type="entry name" value="EAL"/>
    <property type="match status" value="1"/>
</dbReference>
<dbReference type="InterPro" id="IPR050706">
    <property type="entry name" value="Cyclic-di-GMP_PDE-like"/>
</dbReference>
<dbReference type="PANTHER" id="PTHR33121">
    <property type="entry name" value="CYCLIC DI-GMP PHOSPHODIESTERASE PDEF"/>
    <property type="match status" value="1"/>
</dbReference>
<sequence>MRRSLKDGDFRLLYQPIIDSKGETMVGVEALCRWRHPVRGETPPSDFIAIAEETGLIDQLGLFVLRQACLDARKWPGVIVSVNVSPRQFKEERFPEAVLKILGETGLEPSRLELELTETLAVVDLDLARTKMLVLQNHGVRIALDDFGSGHSGLSYLLSLPFDKLKVDRMFVSHIESSSASAVIIHAIVNIGRALGMHITAEGVETAEQQQFLRGAGVHFFQGFRFSRPVDASEILSRLQAQ</sequence>
<evidence type="ECO:0000313" key="3">
    <source>
        <dbReference type="Proteomes" id="UP001317629"/>
    </source>
</evidence>
<name>A0ABM8E9W1_9HYPH</name>
<organism evidence="2 3">
    <name type="scientific">Methylocystis iwaonis</name>
    <dbReference type="NCBI Taxonomy" id="2885079"/>
    <lineage>
        <taxon>Bacteria</taxon>
        <taxon>Pseudomonadati</taxon>
        <taxon>Pseudomonadota</taxon>
        <taxon>Alphaproteobacteria</taxon>
        <taxon>Hyphomicrobiales</taxon>
        <taxon>Methylocystaceae</taxon>
        <taxon>Methylocystis</taxon>
    </lineage>
</organism>
<dbReference type="CDD" id="cd01948">
    <property type="entry name" value="EAL"/>
    <property type="match status" value="1"/>
</dbReference>
<dbReference type="InterPro" id="IPR001633">
    <property type="entry name" value="EAL_dom"/>
</dbReference>
<dbReference type="RefSeq" id="WP_281928042.1">
    <property type="nucleotide sequence ID" value="NZ_AP027142.1"/>
</dbReference>
<dbReference type="SUPFAM" id="SSF141868">
    <property type="entry name" value="EAL domain-like"/>
    <property type="match status" value="1"/>
</dbReference>
<dbReference type="Proteomes" id="UP001317629">
    <property type="component" value="Chromosome"/>
</dbReference>